<dbReference type="AlphaFoldDB" id="A0A0P0CWH9"/>
<dbReference type="KEGG" id="rti:DC20_06835"/>
<dbReference type="Pfam" id="PF14060">
    <property type="entry name" value="DUF4252"/>
    <property type="match status" value="1"/>
</dbReference>
<gene>
    <name evidence="1" type="ORF">DC20_06835</name>
</gene>
<name>A0A0P0CWH9_9BACT</name>
<accession>A0A0P0CWH9</accession>
<dbReference type="InterPro" id="IPR025348">
    <property type="entry name" value="DUF4252"/>
</dbReference>
<sequence length="191" mass="21751">MLPILFRTEQKKSSQRLFLYVAFLVFGLIQACSSTSNLPPAQTTSDFYQKYKDQAGFKGTTLPVGLVTRYLLPKDADTTVQAALANITSVRVLSFTPTSRKSRRLLEQGLTQELDQVLLKSNYENLPEVLDNPGALQFKMRQANEQVQEIVGYRKYGNSFLMLQVNGHFTRQQVEQMLQKIDPELFLPLLQ</sequence>
<proteinExistence type="predicted"/>
<evidence type="ECO:0000313" key="1">
    <source>
        <dbReference type="EMBL" id="ALI98731.1"/>
    </source>
</evidence>
<evidence type="ECO:0008006" key="3">
    <source>
        <dbReference type="Google" id="ProtNLM"/>
    </source>
</evidence>
<reference evidence="1 2" key="1">
    <citation type="submission" date="2015-08" db="EMBL/GenBank/DDBJ databases">
        <title>Complete genome sequence of Rufibacter tibetensis strain 1351t, a radiation-resistant bacterium from tibet plateau.</title>
        <authorList>
            <person name="Dai J."/>
        </authorList>
    </citation>
    <scope>NUCLEOTIDE SEQUENCE [LARGE SCALE GENOMIC DNA]</scope>
    <source>
        <strain evidence="1 2">1351</strain>
    </source>
</reference>
<dbReference type="EMBL" id="CP012643">
    <property type="protein sequence ID" value="ALI98731.1"/>
    <property type="molecule type" value="Genomic_DNA"/>
</dbReference>
<organism evidence="1 2">
    <name type="scientific">Rufibacter tibetensis</name>
    <dbReference type="NCBI Taxonomy" id="512763"/>
    <lineage>
        <taxon>Bacteria</taxon>
        <taxon>Pseudomonadati</taxon>
        <taxon>Bacteroidota</taxon>
        <taxon>Cytophagia</taxon>
        <taxon>Cytophagales</taxon>
        <taxon>Hymenobacteraceae</taxon>
        <taxon>Rufibacter</taxon>
    </lineage>
</organism>
<dbReference type="OrthoDB" id="878897at2"/>
<dbReference type="PROSITE" id="PS51257">
    <property type="entry name" value="PROKAR_LIPOPROTEIN"/>
    <property type="match status" value="1"/>
</dbReference>
<dbReference type="PATRIC" id="fig|512763.3.peg.1511"/>
<evidence type="ECO:0000313" key="2">
    <source>
        <dbReference type="Proteomes" id="UP000061382"/>
    </source>
</evidence>
<dbReference type="RefSeq" id="WP_062543144.1">
    <property type="nucleotide sequence ID" value="NZ_CP012643.1"/>
</dbReference>
<keyword evidence="2" id="KW-1185">Reference proteome</keyword>
<protein>
    <recommendedName>
        <fullName evidence="3">DUF4252 domain-containing protein</fullName>
    </recommendedName>
</protein>
<dbReference type="Proteomes" id="UP000061382">
    <property type="component" value="Chromosome"/>
</dbReference>